<accession>A0A816HLP9</accession>
<protein>
    <recommendedName>
        <fullName evidence="3">LamG domain-containing protein</fullName>
    </recommendedName>
</protein>
<dbReference type="AlphaFoldDB" id="A0A816HLP9"/>
<comment type="caution">
    <text evidence="1">The sequence shown here is derived from an EMBL/GenBank/DDBJ whole genome shotgun (WGS) entry which is preliminary data.</text>
</comment>
<sequence length="182" mass="21113">QWYYVTYSYDPLSLQQRIYVNGIVDGIRTSNRAFQQTANVIVIGGAPLITDFFSESGFIDKLTFESRVKSSEEILDEATLVAYYSFDNSYDDIGPNQMINSTFLLTTFDSDGRFHQCLLINSTNLSYFQTTGFYYLGQTNYPFSFSLWIYPFINNGTILQVRLIKITYIIIIQFYSRIRLVL</sequence>
<evidence type="ECO:0000313" key="2">
    <source>
        <dbReference type="Proteomes" id="UP000663828"/>
    </source>
</evidence>
<dbReference type="Proteomes" id="UP000663828">
    <property type="component" value="Unassembled WGS sequence"/>
</dbReference>
<organism evidence="1 2">
    <name type="scientific">Adineta ricciae</name>
    <name type="common">Rotifer</name>
    <dbReference type="NCBI Taxonomy" id="249248"/>
    <lineage>
        <taxon>Eukaryota</taxon>
        <taxon>Metazoa</taxon>
        <taxon>Spiralia</taxon>
        <taxon>Gnathifera</taxon>
        <taxon>Rotifera</taxon>
        <taxon>Eurotatoria</taxon>
        <taxon>Bdelloidea</taxon>
        <taxon>Adinetida</taxon>
        <taxon>Adinetidae</taxon>
        <taxon>Adineta</taxon>
    </lineage>
</organism>
<dbReference type="SUPFAM" id="SSF49899">
    <property type="entry name" value="Concanavalin A-like lectins/glucanases"/>
    <property type="match status" value="1"/>
</dbReference>
<keyword evidence="2" id="KW-1185">Reference proteome</keyword>
<gene>
    <name evidence="1" type="ORF">XAT740_LOCUS63559</name>
</gene>
<evidence type="ECO:0008006" key="3">
    <source>
        <dbReference type="Google" id="ProtNLM"/>
    </source>
</evidence>
<dbReference type="Pfam" id="PF13385">
    <property type="entry name" value="Laminin_G_3"/>
    <property type="match status" value="1"/>
</dbReference>
<feature type="non-terminal residue" evidence="1">
    <location>
        <position position="1"/>
    </location>
</feature>
<dbReference type="EMBL" id="CAJNOR010019879">
    <property type="protein sequence ID" value="CAF1690025.1"/>
    <property type="molecule type" value="Genomic_DNA"/>
</dbReference>
<dbReference type="Gene3D" id="2.60.120.200">
    <property type="match status" value="1"/>
</dbReference>
<dbReference type="InterPro" id="IPR013320">
    <property type="entry name" value="ConA-like_dom_sf"/>
</dbReference>
<reference evidence="1" key="1">
    <citation type="submission" date="2021-02" db="EMBL/GenBank/DDBJ databases">
        <authorList>
            <person name="Nowell W R."/>
        </authorList>
    </citation>
    <scope>NUCLEOTIDE SEQUENCE</scope>
</reference>
<proteinExistence type="predicted"/>
<name>A0A816HLP9_ADIRI</name>
<evidence type="ECO:0000313" key="1">
    <source>
        <dbReference type="EMBL" id="CAF1690025.1"/>
    </source>
</evidence>